<sequence length="99" mass="12008">MRSRTKKSHKRKNPLKKKSHKRRYDGHYHENDVKDLFLAILNDDIELVEEILDLDITLIRTSYKVPFNNYTEIELLPKSYAQLLDRQDIVTLIDKYRYE</sequence>
<dbReference type="EMBL" id="MN739711">
    <property type="protein sequence ID" value="QHT22515.1"/>
    <property type="molecule type" value="Genomic_DNA"/>
</dbReference>
<evidence type="ECO:0000313" key="2">
    <source>
        <dbReference type="EMBL" id="QHT22515.1"/>
    </source>
</evidence>
<dbReference type="AlphaFoldDB" id="A0A6C0E518"/>
<protein>
    <submittedName>
        <fullName evidence="2">Uncharacterized protein</fullName>
    </submittedName>
</protein>
<accession>A0A6C0E518</accession>
<name>A0A6C0E518_9ZZZZ</name>
<feature type="compositionally biased region" description="Basic residues" evidence="1">
    <location>
        <begin position="1"/>
        <end position="24"/>
    </location>
</feature>
<feature type="region of interest" description="Disordered" evidence="1">
    <location>
        <begin position="1"/>
        <end position="27"/>
    </location>
</feature>
<evidence type="ECO:0000256" key="1">
    <source>
        <dbReference type="SAM" id="MobiDB-lite"/>
    </source>
</evidence>
<reference evidence="2" key="1">
    <citation type="journal article" date="2020" name="Nature">
        <title>Giant virus diversity and host interactions through global metagenomics.</title>
        <authorList>
            <person name="Schulz F."/>
            <person name="Roux S."/>
            <person name="Paez-Espino D."/>
            <person name="Jungbluth S."/>
            <person name="Walsh D.A."/>
            <person name="Denef V.J."/>
            <person name="McMahon K.D."/>
            <person name="Konstantinidis K.T."/>
            <person name="Eloe-Fadrosh E.A."/>
            <person name="Kyrpides N.C."/>
            <person name="Woyke T."/>
        </authorList>
    </citation>
    <scope>NUCLEOTIDE SEQUENCE</scope>
    <source>
        <strain evidence="2">GVMAG-M-3300023179-111</strain>
    </source>
</reference>
<proteinExistence type="predicted"/>
<organism evidence="2">
    <name type="scientific">viral metagenome</name>
    <dbReference type="NCBI Taxonomy" id="1070528"/>
    <lineage>
        <taxon>unclassified sequences</taxon>
        <taxon>metagenomes</taxon>
        <taxon>organismal metagenomes</taxon>
    </lineage>
</organism>